<proteinExistence type="predicted"/>
<dbReference type="Proteomes" id="UP000181981">
    <property type="component" value="Unassembled WGS sequence"/>
</dbReference>
<keyword evidence="3" id="KW-0479">Metal-binding</keyword>
<evidence type="ECO:0000256" key="2">
    <source>
        <dbReference type="ARBA" id="ARBA00022679"/>
    </source>
</evidence>
<dbReference type="eggNOG" id="COG1442">
    <property type="taxonomic scope" value="Bacteria"/>
</dbReference>
<dbReference type="RefSeq" id="WP_051568100.1">
    <property type="nucleotide sequence ID" value="NZ_FOHT01000038.1"/>
</dbReference>
<dbReference type="EMBL" id="FOHT01000038">
    <property type="protein sequence ID" value="SEU05594.1"/>
    <property type="molecule type" value="Genomic_DNA"/>
</dbReference>
<evidence type="ECO:0000313" key="7">
    <source>
        <dbReference type="Proteomes" id="UP000181981"/>
    </source>
</evidence>
<sequence length="328" mass="38464">MQQTNNTIYIAYSCDEAYIHHTGISLISLFENNKGINSIIIYFIEKGVRQESINQLQTICDKYKRKLEVIPFSSICNDLHPSDTGRHIETIYSKLFFSRISNIDKMLYIDSDTIINGSIHELWSIDLSNYCVAGVETYTVKSKERLNLLPEDNFINDGIVLLNLEKLRKNRYDLKFLDFINMFNGNPPLLSEGTINFVCKGSILSLHPKFNLMSGLISIPNTNYTKNKYLSNYYSDEIIDEAIKSPVIIHYLSAFYNRPWDKNCTHPLKNRYLFYKSLSPWRNIPLTNKKLTLRLRFIKYLQNMLPERFFLSLRYISILLKNKFNVRN</sequence>
<keyword evidence="2 5" id="KW-0808">Transferase</keyword>
<dbReference type="PANTHER" id="PTHR13778:SF47">
    <property type="entry name" value="LIPOPOLYSACCHARIDE 1,3-GALACTOSYLTRANSFERASE"/>
    <property type="match status" value="1"/>
</dbReference>
<dbReference type="OrthoDB" id="695971at2"/>
<dbReference type="Proteomes" id="UP000023772">
    <property type="component" value="Chromosome"/>
</dbReference>
<dbReference type="EMBL" id="CP007451">
    <property type="protein sequence ID" value="AHW61317.1"/>
    <property type="molecule type" value="Genomic_DNA"/>
</dbReference>
<reference evidence="4 6" key="1">
    <citation type="submission" date="2014-03" db="EMBL/GenBank/DDBJ databases">
        <title>Complete genome sequence of a deeply braunched marine Bacteroidia bacterium Draconibacterium orientale type strain FH5T.</title>
        <authorList>
            <person name="Li X."/>
            <person name="Wang X."/>
            <person name="Xie Z."/>
            <person name="Du Z."/>
            <person name="Chen G."/>
        </authorList>
    </citation>
    <scope>NUCLEOTIDE SEQUENCE [LARGE SCALE GENOMIC DNA]</scope>
    <source>
        <strain evidence="4 6">FH5</strain>
    </source>
</reference>
<dbReference type="InterPro" id="IPR050748">
    <property type="entry name" value="Glycosyltrans_8_dom-fam"/>
</dbReference>
<dbReference type="GO" id="GO:0046872">
    <property type="term" value="F:metal ion binding"/>
    <property type="evidence" value="ECO:0007669"/>
    <property type="project" value="UniProtKB-KW"/>
</dbReference>
<gene>
    <name evidence="4" type="ORF">FH5T_21470</name>
    <name evidence="5" type="ORF">SAMN05444285_13828</name>
</gene>
<dbReference type="InterPro" id="IPR029044">
    <property type="entry name" value="Nucleotide-diphossugar_trans"/>
</dbReference>
<evidence type="ECO:0000313" key="6">
    <source>
        <dbReference type="Proteomes" id="UP000023772"/>
    </source>
</evidence>
<dbReference type="InterPro" id="IPR002495">
    <property type="entry name" value="Glyco_trans_8"/>
</dbReference>
<dbReference type="GO" id="GO:0016757">
    <property type="term" value="F:glycosyltransferase activity"/>
    <property type="evidence" value="ECO:0007669"/>
    <property type="project" value="UniProtKB-KW"/>
</dbReference>
<dbReference type="SUPFAM" id="SSF53448">
    <property type="entry name" value="Nucleotide-diphospho-sugar transferases"/>
    <property type="match status" value="1"/>
</dbReference>
<keyword evidence="6" id="KW-1185">Reference proteome</keyword>
<evidence type="ECO:0000256" key="1">
    <source>
        <dbReference type="ARBA" id="ARBA00022676"/>
    </source>
</evidence>
<organism evidence="5 7">
    <name type="scientific">Draconibacterium orientale</name>
    <dbReference type="NCBI Taxonomy" id="1168034"/>
    <lineage>
        <taxon>Bacteria</taxon>
        <taxon>Pseudomonadati</taxon>
        <taxon>Bacteroidota</taxon>
        <taxon>Bacteroidia</taxon>
        <taxon>Marinilabiliales</taxon>
        <taxon>Prolixibacteraceae</taxon>
        <taxon>Draconibacterium</taxon>
    </lineage>
</organism>
<reference evidence="5 7" key="2">
    <citation type="submission" date="2016-10" db="EMBL/GenBank/DDBJ databases">
        <authorList>
            <person name="de Groot N.N."/>
        </authorList>
    </citation>
    <scope>NUCLEOTIDE SEQUENCE [LARGE SCALE GENOMIC DNA]</scope>
    <source>
        <strain evidence="5 7">DSM 25947</strain>
    </source>
</reference>
<evidence type="ECO:0000256" key="3">
    <source>
        <dbReference type="ARBA" id="ARBA00022723"/>
    </source>
</evidence>
<dbReference type="Pfam" id="PF01501">
    <property type="entry name" value="Glyco_transf_8"/>
    <property type="match status" value="1"/>
</dbReference>
<dbReference type="PANTHER" id="PTHR13778">
    <property type="entry name" value="GLYCOSYLTRANSFERASE 8 DOMAIN-CONTAINING PROTEIN"/>
    <property type="match status" value="1"/>
</dbReference>
<dbReference type="AlphaFoldDB" id="X5DLA8"/>
<accession>X5DLA8</accession>
<dbReference type="KEGG" id="dori:FH5T_21470"/>
<protein>
    <submittedName>
        <fullName evidence="4">Glycosyl transferase family 8</fullName>
    </submittedName>
    <submittedName>
        <fullName evidence="5">Lipopolysaccharide biosynthesis protein, LPS:glycosyltransferase</fullName>
    </submittedName>
</protein>
<keyword evidence="1" id="KW-0328">Glycosyltransferase</keyword>
<dbReference type="Gene3D" id="3.90.550.10">
    <property type="entry name" value="Spore Coat Polysaccharide Biosynthesis Protein SpsA, Chain A"/>
    <property type="match status" value="1"/>
</dbReference>
<evidence type="ECO:0000313" key="5">
    <source>
        <dbReference type="EMBL" id="SEU05594.1"/>
    </source>
</evidence>
<dbReference type="HOGENOM" id="CLU_050833_0_2_10"/>
<evidence type="ECO:0000313" key="4">
    <source>
        <dbReference type="EMBL" id="AHW61317.1"/>
    </source>
</evidence>
<name>X5DLA8_9BACT</name>